<keyword evidence="1" id="KW-1133">Transmembrane helix</keyword>
<feature type="transmembrane region" description="Helical" evidence="1">
    <location>
        <begin position="28"/>
        <end position="46"/>
    </location>
</feature>
<keyword evidence="1" id="KW-0472">Membrane</keyword>
<sequence>MVAEAALCPDVAGPGSKSCKTGGTAVSIIFRIVFIVAGAVTALFVARDALNFTVIQTFVAVLLVTAVVGAGSLWSMRRKT</sequence>
<keyword evidence="1" id="KW-0812">Transmembrane</keyword>
<dbReference type="EMBL" id="FMAI01000002">
    <property type="protein sequence ID" value="SCB15906.1"/>
    <property type="molecule type" value="Genomic_DNA"/>
</dbReference>
<feature type="transmembrane region" description="Helical" evidence="1">
    <location>
        <begin position="52"/>
        <end position="74"/>
    </location>
</feature>
<gene>
    <name evidence="2" type="ORF">GA0061098_100263</name>
</gene>
<name>A0A1C3UKA6_9BRAD</name>
<proteinExistence type="predicted"/>
<evidence type="ECO:0000313" key="3">
    <source>
        <dbReference type="Proteomes" id="UP000199184"/>
    </source>
</evidence>
<evidence type="ECO:0000256" key="1">
    <source>
        <dbReference type="SAM" id="Phobius"/>
    </source>
</evidence>
<protein>
    <submittedName>
        <fullName evidence="2">Uncharacterized protein</fullName>
    </submittedName>
</protein>
<accession>A0A1C3UKA6</accession>
<organism evidence="2 3">
    <name type="scientific">Bradyrhizobium shewense</name>
    <dbReference type="NCBI Taxonomy" id="1761772"/>
    <lineage>
        <taxon>Bacteria</taxon>
        <taxon>Pseudomonadati</taxon>
        <taxon>Pseudomonadota</taxon>
        <taxon>Alphaproteobacteria</taxon>
        <taxon>Hyphomicrobiales</taxon>
        <taxon>Nitrobacteraceae</taxon>
        <taxon>Bradyrhizobium</taxon>
    </lineage>
</organism>
<dbReference type="AlphaFoldDB" id="A0A1C3UKA6"/>
<dbReference type="Proteomes" id="UP000199184">
    <property type="component" value="Unassembled WGS sequence"/>
</dbReference>
<keyword evidence="3" id="KW-1185">Reference proteome</keyword>
<reference evidence="3" key="1">
    <citation type="submission" date="2016-08" db="EMBL/GenBank/DDBJ databases">
        <authorList>
            <person name="Varghese N."/>
            <person name="Submissions Spin"/>
        </authorList>
    </citation>
    <scope>NUCLEOTIDE SEQUENCE [LARGE SCALE GENOMIC DNA]</scope>
    <source>
        <strain evidence="3">ERR11</strain>
    </source>
</reference>
<evidence type="ECO:0000313" key="2">
    <source>
        <dbReference type="EMBL" id="SCB15906.1"/>
    </source>
</evidence>